<dbReference type="AlphaFoldDB" id="A0A6L9SI66"/>
<gene>
    <name evidence="2" type="ORF">G1H10_29605</name>
</gene>
<dbReference type="InterPro" id="IPR011047">
    <property type="entry name" value="Quinoprotein_ADH-like_sf"/>
</dbReference>
<name>A0A6L9SI66_9ACTN</name>
<protein>
    <submittedName>
        <fullName evidence="2">PQQ-like beta-propeller repeat protein</fullName>
    </submittedName>
</protein>
<proteinExistence type="predicted"/>
<feature type="compositionally biased region" description="Basic and acidic residues" evidence="1">
    <location>
        <begin position="1"/>
        <end position="10"/>
    </location>
</feature>
<dbReference type="PROSITE" id="PS51318">
    <property type="entry name" value="TAT"/>
    <property type="match status" value="1"/>
</dbReference>
<evidence type="ECO:0000256" key="1">
    <source>
        <dbReference type="SAM" id="MobiDB-lite"/>
    </source>
</evidence>
<keyword evidence="3" id="KW-1185">Reference proteome</keyword>
<accession>A0A6L9SI66</accession>
<organism evidence="2 3">
    <name type="scientific">Phytoactinopolyspora halotolerans</name>
    <dbReference type="NCBI Taxonomy" id="1981512"/>
    <lineage>
        <taxon>Bacteria</taxon>
        <taxon>Bacillati</taxon>
        <taxon>Actinomycetota</taxon>
        <taxon>Actinomycetes</taxon>
        <taxon>Jiangellales</taxon>
        <taxon>Jiangellaceae</taxon>
        <taxon>Phytoactinopolyspora</taxon>
    </lineage>
</organism>
<reference evidence="2 3" key="1">
    <citation type="submission" date="2020-02" db="EMBL/GenBank/DDBJ databases">
        <authorList>
            <person name="Li X.-J."/>
            <person name="Han X.-M."/>
        </authorList>
    </citation>
    <scope>NUCLEOTIDE SEQUENCE [LARGE SCALE GENOMIC DNA]</scope>
    <source>
        <strain evidence="2 3">CCTCC AB 2017055</strain>
    </source>
</reference>
<dbReference type="InterPro" id="IPR006311">
    <property type="entry name" value="TAT_signal"/>
</dbReference>
<sequence>MADSVQHPDADPDPDTAPHGTSQPGSSRRRFLQASVATGLGIATLASPWATTHTSAETGKPRADDKNLLANPGFERVDAGLPTAWEPFNARSAEHVHSATDVTRSGARSVRLDDPSGSLGIGLRSDRVPVTAGTSYQATVFTYNTSGQSDLYLEFWNAAGTRISAQFRTNPTLDSWQELRVNGHAPDDATHATVLIYLSAANTGTSYADDARLAPTVLDESRVETFGIASPTAAIVGMAVNGDTGYVVTRGQTPPKLVTLNLAERRVERIVRLDRGEGAWATTISGGYVYAGTYPTPDLYRYHPESGDVELLGTIGPAGGFVWCLTTAPDGVVYAGTYPRCEVWEYDPGTETLRNLGRASGDVQYARVIAADERFVYVGTTPRCHVIAIDRVSGTMTDIAPTEIDRDNAVSAIVATAGRVVAAIGDQLVDMASDGSDPVFLAAPNAPSGMDALTVTDDGVLYAVARRTGQIYRRVGDALEPVGIANAGDETRGVVMRDDGVLIGGGGSGVVWYYHPDTGEADVFDLTETDVSGPDLVQSIAYDAGRAAVYVGGHFGITVHHPAEGSSRRIRVAGEPKALLPLNGKLLAAMYPSSEVVEIDPADGRARSFGLIGHNQQRPWEMVYDETGGEVLIATAARYGMLDGGLTILEPESGEMTVYTDIIPGQSYLSVCVADGIAYVAGDARGGYDSTPIWTTAQLAAFDLDSRTVLWRIEPLPDCPSLQHVEVHDGILYGVYKRTSGTWFAMDLESQEILHQGTLSGYGEIVTHRGQVFAATNFSDDISRIGPGADDDELILGPIPTSWYTVPQLEFDDDWHAWGVSDRRLARFDLHPQHWAHRRPR</sequence>
<dbReference type="SUPFAM" id="SSF63829">
    <property type="entry name" value="Calcium-dependent phosphotriesterase"/>
    <property type="match status" value="1"/>
</dbReference>
<dbReference type="EMBL" id="JAAGOA010000032">
    <property type="protein sequence ID" value="NEE04334.1"/>
    <property type="molecule type" value="Genomic_DNA"/>
</dbReference>
<dbReference type="Gene3D" id="2.60.120.260">
    <property type="entry name" value="Galactose-binding domain-like"/>
    <property type="match status" value="1"/>
</dbReference>
<dbReference type="RefSeq" id="WP_163744771.1">
    <property type="nucleotide sequence ID" value="NZ_JAAGOA010000032.1"/>
</dbReference>
<dbReference type="SUPFAM" id="SSF50998">
    <property type="entry name" value="Quinoprotein alcohol dehydrogenase-like"/>
    <property type="match status" value="1"/>
</dbReference>
<evidence type="ECO:0000313" key="2">
    <source>
        <dbReference type="EMBL" id="NEE04334.1"/>
    </source>
</evidence>
<feature type="region of interest" description="Disordered" evidence="1">
    <location>
        <begin position="1"/>
        <end position="29"/>
    </location>
</feature>
<comment type="caution">
    <text evidence="2">The sequence shown here is derived from an EMBL/GenBank/DDBJ whole genome shotgun (WGS) entry which is preliminary data.</text>
</comment>
<evidence type="ECO:0000313" key="3">
    <source>
        <dbReference type="Proteomes" id="UP000475214"/>
    </source>
</evidence>
<dbReference type="Proteomes" id="UP000475214">
    <property type="component" value="Unassembled WGS sequence"/>
</dbReference>